<gene>
    <name evidence="1" type="ORF">SAMN05444388_104242</name>
</gene>
<dbReference type="Pfam" id="PF20329">
    <property type="entry name" value="DUF6624"/>
    <property type="match status" value="1"/>
</dbReference>
<organism evidence="1 2">
    <name type="scientific">Flavobacterium johnsoniae</name>
    <name type="common">Cytophaga johnsonae</name>
    <dbReference type="NCBI Taxonomy" id="986"/>
    <lineage>
        <taxon>Bacteria</taxon>
        <taxon>Pseudomonadati</taxon>
        <taxon>Bacteroidota</taxon>
        <taxon>Flavobacteriia</taxon>
        <taxon>Flavobacteriales</taxon>
        <taxon>Flavobacteriaceae</taxon>
        <taxon>Flavobacterium</taxon>
    </lineage>
</organism>
<evidence type="ECO:0000313" key="2">
    <source>
        <dbReference type="Proteomes" id="UP000184112"/>
    </source>
</evidence>
<protein>
    <recommendedName>
        <fullName evidence="3">Tetratricopeptide repeat protein</fullName>
    </recommendedName>
</protein>
<dbReference type="RefSeq" id="WP_073409301.1">
    <property type="nucleotide sequence ID" value="NZ_FQWH01000004.1"/>
</dbReference>
<proteinExistence type="predicted"/>
<dbReference type="InterPro" id="IPR046732">
    <property type="entry name" value="DUF6624"/>
</dbReference>
<reference evidence="1 2" key="1">
    <citation type="submission" date="2016-11" db="EMBL/GenBank/DDBJ databases">
        <authorList>
            <person name="Jaros S."/>
            <person name="Januszkiewicz K."/>
            <person name="Wedrychowicz H."/>
        </authorList>
    </citation>
    <scope>NUCLEOTIDE SEQUENCE [LARGE SCALE GENOMIC DNA]</scope>
    <source>
        <strain evidence="1 2">DSM 6792</strain>
    </source>
</reference>
<evidence type="ECO:0000313" key="1">
    <source>
        <dbReference type="EMBL" id="SHG78930.1"/>
    </source>
</evidence>
<accession>A0A1M5MNG4</accession>
<evidence type="ECO:0008006" key="3">
    <source>
        <dbReference type="Google" id="ProtNLM"/>
    </source>
</evidence>
<dbReference type="AlphaFoldDB" id="A0A1M5MNG4"/>
<dbReference type="Proteomes" id="UP000184112">
    <property type="component" value="Unassembled WGS sequence"/>
</dbReference>
<name>A0A1M5MNG4_FLAJO</name>
<sequence length="426" mass="49860">MSLKYLKQYGLVFLLFSFYISKGQNNLAYEALIAEASLLHLQKDYKNAIPKLEKAFLLKEPDALNAYKAAGMYSLAQNEAEAFKYLNIALNKGWTEAEQLSIDPYFDFLRAKYPYKWKTIKEKAQLKEQQYEKKLKLPELRKQINAMGIADQKIRYWKIQTSDPALLNELQQKINDLDFKNLLIAKEILKTNGWPKISEIGKDGTHNFWLIVQHADQDILFQKAALHEMDKLKATKELDMENYAFLYDRVQCNLNYKQVYGTQVNWTQNGEASSFRGIIKENEADKRRNEFGLLPLKIYALNYGFKYTIPTVEEASKKDKEDTENTLNLINEAKKFYETKEFQKVYDNYNNASMILGGMTSDQNFEAAELFGKIYNQTNEEQYRSISLDFLSLNYLRGDLNLKSLLSNTAFQKFYTENRWKDMINK</sequence>
<dbReference type="EMBL" id="FQWH01000004">
    <property type="protein sequence ID" value="SHG78930.1"/>
    <property type="molecule type" value="Genomic_DNA"/>
</dbReference>